<feature type="domain" description="ABC transporter" evidence="10">
    <location>
        <begin position="331"/>
        <end position="564"/>
    </location>
</feature>
<dbReference type="PANTHER" id="PTHR24221:SF654">
    <property type="entry name" value="ATP-BINDING CASSETTE SUB-FAMILY B MEMBER 6"/>
    <property type="match status" value="1"/>
</dbReference>
<dbReference type="GO" id="GO:0005524">
    <property type="term" value="F:ATP binding"/>
    <property type="evidence" value="ECO:0007669"/>
    <property type="project" value="UniProtKB-KW"/>
</dbReference>
<dbReference type="GO" id="GO:0016887">
    <property type="term" value="F:ATP hydrolysis activity"/>
    <property type="evidence" value="ECO:0007669"/>
    <property type="project" value="InterPro"/>
</dbReference>
<keyword evidence="5" id="KW-0547">Nucleotide-binding</keyword>
<gene>
    <name evidence="12" type="ORF">IAC13_03705</name>
</gene>
<evidence type="ECO:0000313" key="12">
    <source>
        <dbReference type="EMBL" id="MBO8463019.1"/>
    </source>
</evidence>
<evidence type="ECO:0000256" key="6">
    <source>
        <dbReference type="ARBA" id="ARBA00022840"/>
    </source>
</evidence>
<dbReference type="Pfam" id="PF00664">
    <property type="entry name" value="ABC_membrane"/>
    <property type="match status" value="1"/>
</dbReference>
<name>A0A9D9HYY9_9FIRM</name>
<dbReference type="InterPro" id="IPR036640">
    <property type="entry name" value="ABC1_TM_sf"/>
</dbReference>
<feature type="transmembrane region" description="Helical" evidence="9">
    <location>
        <begin position="269"/>
        <end position="287"/>
    </location>
</feature>
<evidence type="ECO:0000256" key="8">
    <source>
        <dbReference type="ARBA" id="ARBA00023136"/>
    </source>
</evidence>
<evidence type="ECO:0000256" key="3">
    <source>
        <dbReference type="ARBA" id="ARBA00022475"/>
    </source>
</evidence>
<protein>
    <submittedName>
        <fullName evidence="12">ABC transporter ATP-binding protein/permease</fullName>
    </submittedName>
</protein>
<dbReference type="PROSITE" id="PS50929">
    <property type="entry name" value="ABC_TM1F"/>
    <property type="match status" value="1"/>
</dbReference>
<dbReference type="PANTHER" id="PTHR24221">
    <property type="entry name" value="ATP-BINDING CASSETTE SUB-FAMILY B"/>
    <property type="match status" value="1"/>
</dbReference>
<dbReference type="InterPro" id="IPR017871">
    <property type="entry name" value="ABC_transporter-like_CS"/>
</dbReference>
<evidence type="ECO:0000256" key="1">
    <source>
        <dbReference type="ARBA" id="ARBA00004651"/>
    </source>
</evidence>
<dbReference type="GO" id="GO:0034040">
    <property type="term" value="F:ATPase-coupled lipid transmembrane transporter activity"/>
    <property type="evidence" value="ECO:0007669"/>
    <property type="project" value="TreeGrafter"/>
</dbReference>
<dbReference type="Gene3D" id="1.20.1560.10">
    <property type="entry name" value="ABC transporter type 1, transmembrane domain"/>
    <property type="match status" value="1"/>
</dbReference>
<keyword evidence="3" id="KW-1003">Cell membrane</keyword>
<comment type="caution">
    <text evidence="12">The sequence shown here is derived from an EMBL/GenBank/DDBJ whole genome shotgun (WGS) entry which is preliminary data.</text>
</comment>
<keyword evidence="6 12" id="KW-0067">ATP-binding</keyword>
<comment type="subcellular location">
    <subcellularLocation>
        <location evidence="1">Cell membrane</location>
        <topology evidence="1">Multi-pass membrane protein</topology>
    </subcellularLocation>
</comment>
<proteinExistence type="predicted"/>
<evidence type="ECO:0000256" key="2">
    <source>
        <dbReference type="ARBA" id="ARBA00022448"/>
    </source>
</evidence>
<dbReference type="CDD" id="cd18781">
    <property type="entry name" value="ABC_6TM_AarD_CydDC_like"/>
    <property type="match status" value="1"/>
</dbReference>
<dbReference type="SUPFAM" id="SSF90123">
    <property type="entry name" value="ABC transporter transmembrane region"/>
    <property type="match status" value="1"/>
</dbReference>
<evidence type="ECO:0000313" key="13">
    <source>
        <dbReference type="Proteomes" id="UP000823618"/>
    </source>
</evidence>
<evidence type="ECO:0000256" key="4">
    <source>
        <dbReference type="ARBA" id="ARBA00022692"/>
    </source>
</evidence>
<reference evidence="12" key="2">
    <citation type="journal article" date="2021" name="PeerJ">
        <title>Extensive microbial diversity within the chicken gut microbiome revealed by metagenomics and culture.</title>
        <authorList>
            <person name="Gilroy R."/>
            <person name="Ravi A."/>
            <person name="Getino M."/>
            <person name="Pursley I."/>
            <person name="Horton D.L."/>
            <person name="Alikhan N.F."/>
            <person name="Baker D."/>
            <person name="Gharbi K."/>
            <person name="Hall N."/>
            <person name="Watson M."/>
            <person name="Adriaenssens E.M."/>
            <person name="Foster-Nyarko E."/>
            <person name="Jarju S."/>
            <person name="Secka A."/>
            <person name="Antonio M."/>
            <person name="Oren A."/>
            <person name="Chaudhuri R.R."/>
            <person name="La Ragione R."/>
            <person name="Hildebrand F."/>
            <person name="Pallen M.J."/>
        </authorList>
    </citation>
    <scope>NUCLEOTIDE SEQUENCE</scope>
    <source>
        <strain evidence="12">E3-2379</strain>
    </source>
</reference>
<dbReference type="InterPro" id="IPR011527">
    <property type="entry name" value="ABC1_TM_dom"/>
</dbReference>
<dbReference type="EMBL" id="JADIML010000103">
    <property type="protein sequence ID" value="MBO8463019.1"/>
    <property type="molecule type" value="Genomic_DNA"/>
</dbReference>
<evidence type="ECO:0000256" key="9">
    <source>
        <dbReference type="SAM" id="Phobius"/>
    </source>
</evidence>
<reference evidence="12" key="1">
    <citation type="submission" date="2020-10" db="EMBL/GenBank/DDBJ databases">
        <authorList>
            <person name="Gilroy R."/>
        </authorList>
    </citation>
    <scope>NUCLEOTIDE SEQUENCE</scope>
    <source>
        <strain evidence="12">E3-2379</strain>
    </source>
</reference>
<dbReference type="InterPro" id="IPR003593">
    <property type="entry name" value="AAA+_ATPase"/>
</dbReference>
<feature type="transmembrane region" description="Helical" evidence="9">
    <location>
        <begin position="160"/>
        <end position="180"/>
    </location>
</feature>
<feature type="transmembrane region" description="Helical" evidence="9">
    <location>
        <begin position="137"/>
        <end position="154"/>
    </location>
</feature>
<keyword evidence="8 9" id="KW-0472">Membrane</keyword>
<keyword evidence="2" id="KW-0813">Transport</keyword>
<dbReference type="InterPro" id="IPR003439">
    <property type="entry name" value="ABC_transporter-like_ATP-bd"/>
</dbReference>
<evidence type="ECO:0000259" key="11">
    <source>
        <dbReference type="PROSITE" id="PS50929"/>
    </source>
</evidence>
<dbReference type="PROSITE" id="PS50893">
    <property type="entry name" value="ABC_TRANSPORTER_2"/>
    <property type="match status" value="1"/>
</dbReference>
<dbReference type="Gene3D" id="3.40.50.300">
    <property type="entry name" value="P-loop containing nucleotide triphosphate hydrolases"/>
    <property type="match status" value="1"/>
</dbReference>
<dbReference type="Pfam" id="PF00005">
    <property type="entry name" value="ABC_tran"/>
    <property type="match status" value="1"/>
</dbReference>
<feature type="transmembrane region" description="Helical" evidence="9">
    <location>
        <begin position="21"/>
        <end position="42"/>
    </location>
</feature>
<accession>A0A9D9HYY9</accession>
<dbReference type="SMART" id="SM00382">
    <property type="entry name" value="AAA"/>
    <property type="match status" value="1"/>
</dbReference>
<dbReference type="GO" id="GO:0140359">
    <property type="term" value="F:ABC-type transporter activity"/>
    <property type="evidence" value="ECO:0007669"/>
    <property type="project" value="InterPro"/>
</dbReference>
<dbReference type="AlphaFoldDB" id="A0A9D9HYY9"/>
<feature type="transmembrane region" description="Helical" evidence="9">
    <location>
        <begin position="54"/>
        <end position="72"/>
    </location>
</feature>
<feature type="domain" description="ABC transmembrane type-1" evidence="11">
    <location>
        <begin position="26"/>
        <end position="301"/>
    </location>
</feature>
<dbReference type="FunFam" id="3.40.50.300:FF:000854">
    <property type="entry name" value="Multidrug ABC transporter ATP-binding protein"/>
    <property type="match status" value="1"/>
</dbReference>
<dbReference type="SUPFAM" id="SSF52540">
    <property type="entry name" value="P-loop containing nucleoside triphosphate hydrolases"/>
    <property type="match status" value="1"/>
</dbReference>
<organism evidence="12 13">
    <name type="scientific">Candidatus Scybalomonas excrementavium</name>
    <dbReference type="NCBI Taxonomy" id="2840943"/>
    <lineage>
        <taxon>Bacteria</taxon>
        <taxon>Bacillati</taxon>
        <taxon>Bacillota</taxon>
        <taxon>Clostridia</taxon>
        <taxon>Lachnospirales</taxon>
        <taxon>Lachnospiraceae</taxon>
        <taxon>Lachnospiraceae incertae sedis</taxon>
        <taxon>Candidatus Scybalomonas</taxon>
    </lineage>
</organism>
<dbReference type="Proteomes" id="UP000823618">
    <property type="component" value="Unassembled WGS sequence"/>
</dbReference>
<sequence>MIKKRLMEEVPNSKRFVMIQVFFQWLMLLCNIIMVFAWSIGLSKMYERTIGKEQLLLIVGTTIICVSIRFILSKKVMRMSFLAGKEVKQILRDKIYRKLLKLGMSYQEKRATSEIVQITVEGVEQLEIYFGSYLPQFFYSMLAPITLFIIVAFIHIKVAVILLICVPLIPASIVAVQKFAKRLLAKYWGQYTSLGDSFLENLQGMTTLKIYQADERKQKEMKQEAEHFRKVTMRVLTMQLNSITIMDLVAFGGAALGILVAVLEFQKGNISIMGMIAIILLSAEFFIPMRTLGSFFHIAMNGMAASDKIFDFLDIPEDKDAVESIERAESIRLENVKFGYDKERTILKEVNQKFEEGKFYALVGTSGSGKSTIASLLCGKHRQYEGNIWIGDKELRTVAQQEIHRHITFVGHNSYLFRGTVRYNLLLGNKNATDERLWEVLEQVKLADFLREENGLDTELKERGSNFSGGQRQRLAIARAILRDTPIYIFDEAASNIDVESENDIMELIIKMAKEKTVILISHRLANVVKTDEIVVVQKGQLVERGTHEMLLEKHGVYEKMWTQQQELEQYGKEEK</sequence>
<keyword evidence="4 9" id="KW-0812">Transmembrane</keyword>
<dbReference type="InterPro" id="IPR039421">
    <property type="entry name" value="Type_1_exporter"/>
</dbReference>
<evidence type="ECO:0000256" key="5">
    <source>
        <dbReference type="ARBA" id="ARBA00022741"/>
    </source>
</evidence>
<dbReference type="InterPro" id="IPR027417">
    <property type="entry name" value="P-loop_NTPase"/>
</dbReference>
<keyword evidence="7 9" id="KW-1133">Transmembrane helix</keyword>
<evidence type="ECO:0000259" key="10">
    <source>
        <dbReference type="PROSITE" id="PS50893"/>
    </source>
</evidence>
<evidence type="ECO:0000256" key="7">
    <source>
        <dbReference type="ARBA" id="ARBA00022989"/>
    </source>
</evidence>
<feature type="transmembrane region" description="Helical" evidence="9">
    <location>
        <begin position="243"/>
        <end position="263"/>
    </location>
</feature>
<dbReference type="PROSITE" id="PS00211">
    <property type="entry name" value="ABC_TRANSPORTER_1"/>
    <property type="match status" value="1"/>
</dbReference>
<dbReference type="GO" id="GO:0005886">
    <property type="term" value="C:plasma membrane"/>
    <property type="evidence" value="ECO:0007669"/>
    <property type="project" value="UniProtKB-SubCell"/>
</dbReference>